<evidence type="ECO:0000256" key="6">
    <source>
        <dbReference type="ARBA" id="ARBA00022723"/>
    </source>
</evidence>
<evidence type="ECO:0000256" key="9">
    <source>
        <dbReference type="ARBA" id="ARBA00022989"/>
    </source>
</evidence>
<keyword evidence="13" id="KW-0325">Glycoprotein</keyword>
<dbReference type="InterPro" id="IPR043538">
    <property type="entry name" value="XYLT"/>
</dbReference>
<keyword evidence="12" id="KW-1015">Disulfide bond</keyword>
<dbReference type="Pfam" id="PF02485">
    <property type="entry name" value="Branch"/>
    <property type="match status" value="1"/>
</dbReference>
<accession>A0ABV0JMG5</accession>
<dbReference type="PANTHER" id="PTHR46025:SF3">
    <property type="entry name" value="XYLOSYLTRANSFERASE OXT"/>
    <property type="match status" value="1"/>
</dbReference>
<organism evidence="15 16">
    <name type="scientific">Funiculus sociatus GB2-A5</name>
    <dbReference type="NCBI Taxonomy" id="2933946"/>
    <lineage>
        <taxon>Bacteria</taxon>
        <taxon>Bacillati</taxon>
        <taxon>Cyanobacteriota</taxon>
        <taxon>Cyanophyceae</taxon>
        <taxon>Coleofasciculales</taxon>
        <taxon>Coleofasciculaceae</taxon>
        <taxon>Funiculus</taxon>
    </lineage>
</organism>
<evidence type="ECO:0000256" key="10">
    <source>
        <dbReference type="ARBA" id="ARBA00023034"/>
    </source>
</evidence>
<evidence type="ECO:0000256" key="5">
    <source>
        <dbReference type="ARBA" id="ARBA00022692"/>
    </source>
</evidence>
<keyword evidence="4" id="KW-0808">Transferase</keyword>
<dbReference type="EMBL" id="JAMPKK010000007">
    <property type="protein sequence ID" value="MEP0863887.1"/>
    <property type="molecule type" value="Genomic_DNA"/>
</dbReference>
<comment type="caution">
    <text evidence="15">The sequence shown here is derived from an EMBL/GenBank/DDBJ whole genome shotgun (WGS) entry which is preliminary data.</text>
</comment>
<dbReference type="PANTHER" id="PTHR46025">
    <property type="entry name" value="XYLOSYLTRANSFERASE OXT"/>
    <property type="match status" value="1"/>
</dbReference>
<keyword evidence="8" id="KW-0735">Signal-anchor</keyword>
<comment type="subcellular location">
    <subcellularLocation>
        <location evidence="2">Endoplasmic reticulum membrane</location>
        <topology evidence="2">Single-pass type II membrane protein</topology>
    </subcellularLocation>
    <subcellularLocation>
        <location evidence="1">Golgi apparatus membrane</location>
        <topology evidence="1">Single-pass type II membrane protein</topology>
    </subcellularLocation>
</comment>
<evidence type="ECO:0000256" key="11">
    <source>
        <dbReference type="ARBA" id="ARBA00023136"/>
    </source>
</evidence>
<evidence type="ECO:0000256" key="2">
    <source>
        <dbReference type="ARBA" id="ARBA00004648"/>
    </source>
</evidence>
<keyword evidence="6" id="KW-0479">Metal-binding</keyword>
<keyword evidence="16" id="KW-1185">Reference proteome</keyword>
<dbReference type="Proteomes" id="UP001442494">
    <property type="component" value="Unassembled WGS sequence"/>
</dbReference>
<reference evidence="15 16" key="1">
    <citation type="submission" date="2022-04" db="EMBL/GenBank/DDBJ databases">
        <title>Positive selection, recombination, and allopatry shape intraspecific diversity of widespread and dominant cyanobacteria.</title>
        <authorList>
            <person name="Wei J."/>
            <person name="Shu W."/>
            <person name="Hu C."/>
        </authorList>
    </citation>
    <scope>NUCLEOTIDE SEQUENCE [LARGE SCALE GENOMIC DNA]</scope>
    <source>
        <strain evidence="15 16">GB2-A5</strain>
    </source>
</reference>
<evidence type="ECO:0000256" key="12">
    <source>
        <dbReference type="ARBA" id="ARBA00023157"/>
    </source>
</evidence>
<evidence type="ECO:0000256" key="7">
    <source>
        <dbReference type="ARBA" id="ARBA00022824"/>
    </source>
</evidence>
<keyword evidence="7" id="KW-0256">Endoplasmic reticulum</keyword>
<evidence type="ECO:0000256" key="1">
    <source>
        <dbReference type="ARBA" id="ARBA00004323"/>
    </source>
</evidence>
<evidence type="ECO:0000256" key="3">
    <source>
        <dbReference type="ARBA" id="ARBA00022676"/>
    </source>
</evidence>
<dbReference type="RefSeq" id="WP_190417491.1">
    <property type="nucleotide sequence ID" value="NZ_JAMPKK010000007.1"/>
</dbReference>
<keyword evidence="3" id="KW-0328">Glycosyltransferase</keyword>
<evidence type="ECO:0000256" key="14">
    <source>
        <dbReference type="ARBA" id="ARBA00042865"/>
    </source>
</evidence>
<keyword evidence="10" id="KW-0333">Golgi apparatus</keyword>
<protein>
    <recommendedName>
        <fullName evidence="14">Peptide O-xylosyltransferase</fullName>
    </recommendedName>
</protein>
<evidence type="ECO:0000313" key="15">
    <source>
        <dbReference type="EMBL" id="MEP0863887.1"/>
    </source>
</evidence>
<keyword evidence="9" id="KW-1133">Transmembrane helix</keyword>
<proteinExistence type="predicted"/>
<name>A0ABV0JMG5_9CYAN</name>
<keyword evidence="5" id="KW-0812">Transmembrane</keyword>
<evidence type="ECO:0000313" key="16">
    <source>
        <dbReference type="Proteomes" id="UP001442494"/>
    </source>
</evidence>
<evidence type="ECO:0000256" key="13">
    <source>
        <dbReference type="ARBA" id="ARBA00023180"/>
    </source>
</evidence>
<dbReference type="InterPro" id="IPR003406">
    <property type="entry name" value="Glyco_trans_14"/>
</dbReference>
<keyword evidence="11" id="KW-0472">Membrane</keyword>
<evidence type="ECO:0000256" key="8">
    <source>
        <dbReference type="ARBA" id="ARBA00022968"/>
    </source>
</evidence>
<sequence length="321" mass="37286">MKVLYLIQTHKNPDQIYRLIQTIKKSSPSSQILISHDFKGCSLDTKTLGNFQDVHIIRGFGGRGDFSIIQGYLNAVEWILSNNIKFDWLFNITGQDYPIQPLPQIEKFLADTKYDGFLEYFDVLSESEQNPWGSREGSDRYLYQYWRSGGYLSLWQRALVKIPRTVINNVQPLVRLNSSYGMMVGVRTASSPFNEKFACYAGSYFKTLSRKCVEYLHDFCHKNPDLINYYERTCIPDESFIQTVLVNSGLFNLCNDHKRYIDWTGTRHGHPRLLTSQDYPAIIKSNAHFARKFDITQDSKILDMLDARVLQQEKELSLQIN</sequence>
<evidence type="ECO:0000256" key="4">
    <source>
        <dbReference type="ARBA" id="ARBA00022679"/>
    </source>
</evidence>
<gene>
    <name evidence="15" type="ORF">NDI37_05330</name>
</gene>